<dbReference type="SUPFAM" id="SSF55653">
    <property type="entry name" value="Ribosomal protein L9 C-domain"/>
    <property type="match status" value="1"/>
</dbReference>
<evidence type="ECO:0000256" key="2">
    <source>
        <dbReference type="ARBA" id="ARBA00022730"/>
    </source>
</evidence>
<keyword evidence="4 7" id="KW-0689">Ribosomal protein</keyword>
<sequence>MRVIFLQNVAGVAKRGDVKEVASGYAQNFLLPNGLAEMATSGRVSAMKEQSEQKTAKQEAKSGELAQQVSELAGKQVSISVKANPKGGLFAMVTAEDIIKHLGVKLSPDQIFILEPIKSVGEHIVEVRGGDATAKITVTVQAKA</sequence>
<protein>
    <recommendedName>
        <fullName evidence="6 7">Large ribosomal subunit protein bL9</fullName>
    </recommendedName>
</protein>
<dbReference type="PANTHER" id="PTHR21368">
    <property type="entry name" value="50S RIBOSOMAL PROTEIN L9"/>
    <property type="match status" value="1"/>
</dbReference>
<organism evidence="11 12">
    <name type="scientific">candidate division Kazan bacterium RIFCSPLOWO2_01_FULL_45_19</name>
    <dbReference type="NCBI Taxonomy" id="1798538"/>
    <lineage>
        <taxon>Bacteria</taxon>
        <taxon>Bacteria division Kazan-3B-28</taxon>
    </lineage>
</organism>
<dbReference type="InterPro" id="IPR036791">
    <property type="entry name" value="Ribosomal_bL9_C_sf"/>
</dbReference>
<dbReference type="HAMAP" id="MF_00503">
    <property type="entry name" value="Ribosomal_bL9"/>
    <property type="match status" value="1"/>
</dbReference>
<dbReference type="InterPro" id="IPR020070">
    <property type="entry name" value="Ribosomal_bL9_N"/>
</dbReference>
<evidence type="ECO:0000256" key="6">
    <source>
        <dbReference type="ARBA" id="ARBA00035292"/>
    </source>
</evidence>
<evidence type="ECO:0000256" key="3">
    <source>
        <dbReference type="ARBA" id="ARBA00022884"/>
    </source>
</evidence>
<comment type="caution">
    <text evidence="11">The sequence shown here is derived from an EMBL/GenBank/DDBJ whole genome shotgun (WGS) entry which is preliminary data.</text>
</comment>
<dbReference type="Pfam" id="PF03948">
    <property type="entry name" value="Ribosomal_L9_C"/>
    <property type="match status" value="1"/>
</dbReference>
<evidence type="ECO:0000256" key="8">
    <source>
        <dbReference type="SAM" id="MobiDB-lite"/>
    </source>
</evidence>
<evidence type="ECO:0000256" key="1">
    <source>
        <dbReference type="ARBA" id="ARBA00010605"/>
    </source>
</evidence>
<keyword evidence="3 7" id="KW-0694">RNA-binding</keyword>
<dbReference type="NCBIfam" id="TIGR00158">
    <property type="entry name" value="L9"/>
    <property type="match status" value="1"/>
</dbReference>
<dbReference type="Pfam" id="PF01281">
    <property type="entry name" value="Ribosomal_L9_N"/>
    <property type="match status" value="1"/>
</dbReference>
<reference evidence="11 12" key="1">
    <citation type="journal article" date="2016" name="Nat. Commun.">
        <title>Thousands of microbial genomes shed light on interconnected biogeochemical processes in an aquifer system.</title>
        <authorList>
            <person name="Anantharaman K."/>
            <person name="Brown C.T."/>
            <person name="Hug L.A."/>
            <person name="Sharon I."/>
            <person name="Castelle C.J."/>
            <person name="Probst A.J."/>
            <person name="Thomas B.C."/>
            <person name="Singh A."/>
            <person name="Wilkins M.J."/>
            <person name="Karaoz U."/>
            <person name="Brodie E.L."/>
            <person name="Williams K.H."/>
            <person name="Hubbard S.S."/>
            <person name="Banfield J.F."/>
        </authorList>
    </citation>
    <scope>NUCLEOTIDE SEQUENCE [LARGE SCALE GENOMIC DNA]</scope>
</reference>
<dbReference type="GO" id="GO:0006412">
    <property type="term" value="P:translation"/>
    <property type="evidence" value="ECO:0007669"/>
    <property type="project" value="UniProtKB-UniRule"/>
</dbReference>
<dbReference type="GO" id="GO:0019843">
    <property type="term" value="F:rRNA binding"/>
    <property type="evidence" value="ECO:0007669"/>
    <property type="project" value="UniProtKB-UniRule"/>
</dbReference>
<feature type="compositionally biased region" description="Basic and acidic residues" evidence="8">
    <location>
        <begin position="49"/>
        <end position="62"/>
    </location>
</feature>
<accession>A0A1F4NQU7</accession>
<feature type="domain" description="Ribosomal protein L9" evidence="9">
    <location>
        <begin position="1"/>
        <end position="45"/>
    </location>
</feature>
<proteinExistence type="inferred from homology"/>
<dbReference type="GO" id="GO:0003735">
    <property type="term" value="F:structural constituent of ribosome"/>
    <property type="evidence" value="ECO:0007669"/>
    <property type="project" value="InterPro"/>
</dbReference>
<feature type="region of interest" description="Disordered" evidence="8">
    <location>
        <begin position="44"/>
        <end position="63"/>
    </location>
</feature>
<evidence type="ECO:0000313" key="12">
    <source>
        <dbReference type="Proteomes" id="UP000178085"/>
    </source>
</evidence>
<dbReference type="InterPro" id="IPR000244">
    <property type="entry name" value="Ribosomal_bL9"/>
</dbReference>
<dbReference type="SUPFAM" id="SSF55658">
    <property type="entry name" value="L9 N-domain-like"/>
    <property type="match status" value="1"/>
</dbReference>
<dbReference type="Gene3D" id="3.40.5.10">
    <property type="entry name" value="Ribosomal protein L9, N-terminal domain"/>
    <property type="match status" value="1"/>
</dbReference>
<evidence type="ECO:0000256" key="5">
    <source>
        <dbReference type="ARBA" id="ARBA00023274"/>
    </source>
</evidence>
<dbReference type="GO" id="GO:1990904">
    <property type="term" value="C:ribonucleoprotein complex"/>
    <property type="evidence" value="ECO:0007669"/>
    <property type="project" value="UniProtKB-KW"/>
</dbReference>
<dbReference type="Gene3D" id="3.10.430.100">
    <property type="entry name" value="Ribosomal protein L9, C-terminal domain"/>
    <property type="match status" value="1"/>
</dbReference>
<evidence type="ECO:0000313" key="11">
    <source>
        <dbReference type="EMBL" id="OGB73829.1"/>
    </source>
</evidence>
<dbReference type="Proteomes" id="UP000178085">
    <property type="component" value="Unassembled WGS sequence"/>
</dbReference>
<dbReference type="GO" id="GO:0005840">
    <property type="term" value="C:ribosome"/>
    <property type="evidence" value="ECO:0007669"/>
    <property type="project" value="UniProtKB-KW"/>
</dbReference>
<evidence type="ECO:0000259" key="9">
    <source>
        <dbReference type="Pfam" id="PF01281"/>
    </source>
</evidence>
<evidence type="ECO:0000256" key="7">
    <source>
        <dbReference type="HAMAP-Rule" id="MF_00503"/>
    </source>
</evidence>
<gene>
    <name evidence="7" type="primary">rplI</name>
    <name evidence="11" type="ORF">A3K51_03350</name>
</gene>
<dbReference type="AlphaFoldDB" id="A0A1F4NQU7"/>
<comment type="similarity">
    <text evidence="1 7">Belongs to the bacterial ribosomal protein bL9 family.</text>
</comment>
<dbReference type="InterPro" id="IPR036935">
    <property type="entry name" value="Ribosomal_bL9_N_sf"/>
</dbReference>
<name>A0A1F4NQU7_UNCK3</name>
<keyword evidence="5 7" id="KW-0687">Ribonucleoprotein</keyword>
<comment type="function">
    <text evidence="7">Binds to the 23S rRNA.</text>
</comment>
<dbReference type="EMBL" id="METD01000001">
    <property type="protein sequence ID" value="OGB73829.1"/>
    <property type="molecule type" value="Genomic_DNA"/>
</dbReference>
<feature type="domain" description="Large ribosomal subunit protein bL9 C-terminal" evidence="10">
    <location>
        <begin position="65"/>
        <end position="141"/>
    </location>
</feature>
<dbReference type="InterPro" id="IPR009027">
    <property type="entry name" value="Ribosomal_bL9/RNase_H1_N"/>
</dbReference>
<dbReference type="InterPro" id="IPR020594">
    <property type="entry name" value="Ribosomal_bL9_bac/chp"/>
</dbReference>
<keyword evidence="2 7" id="KW-0699">rRNA-binding</keyword>
<dbReference type="InterPro" id="IPR020069">
    <property type="entry name" value="Ribosomal_bL9_C"/>
</dbReference>
<evidence type="ECO:0000256" key="4">
    <source>
        <dbReference type="ARBA" id="ARBA00022980"/>
    </source>
</evidence>
<evidence type="ECO:0000259" key="10">
    <source>
        <dbReference type="Pfam" id="PF03948"/>
    </source>
</evidence>